<dbReference type="AlphaFoldDB" id="A0A7X2TMT3"/>
<organism evidence="11 12">
    <name type="scientific">Bilifractor porci</name>
    <dbReference type="NCBI Taxonomy" id="2606636"/>
    <lineage>
        <taxon>Bacteria</taxon>
        <taxon>Bacillati</taxon>
        <taxon>Bacillota</taxon>
        <taxon>Clostridia</taxon>
        <taxon>Lachnospirales</taxon>
        <taxon>Lachnospiraceae</taxon>
        <taxon>Bilifractor</taxon>
    </lineage>
</organism>
<dbReference type="PANTHER" id="PTHR10192">
    <property type="entry name" value="MOLYBDOPTERIN BIOSYNTHESIS PROTEIN"/>
    <property type="match status" value="1"/>
</dbReference>
<evidence type="ECO:0000256" key="4">
    <source>
        <dbReference type="ARBA" id="ARBA00013269"/>
    </source>
</evidence>
<dbReference type="FunFam" id="2.170.190.11:FF:000001">
    <property type="entry name" value="Molybdopterin molybdenumtransferase"/>
    <property type="match status" value="1"/>
</dbReference>
<dbReference type="Pfam" id="PF03453">
    <property type="entry name" value="MoeA_N"/>
    <property type="match status" value="1"/>
</dbReference>
<dbReference type="EC" id="2.10.1.1" evidence="4 9"/>
<evidence type="ECO:0000256" key="1">
    <source>
        <dbReference type="ARBA" id="ARBA00002901"/>
    </source>
</evidence>
<comment type="catalytic activity">
    <reaction evidence="8">
        <text>adenylyl-molybdopterin + molybdate = Mo-molybdopterin + AMP + H(+)</text>
        <dbReference type="Rhea" id="RHEA:35047"/>
        <dbReference type="ChEBI" id="CHEBI:15378"/>
        <dbReference type="ChEBI" id="CHEBI:36264"/>
        <dbReference type="ChEBI" id="CHEBI:62727"/>
        <dbReference type="ChEBI" id="CHEBI:71302"/>
        <dbReference type="ChEBI" id="CHEBI:456215"/>
        <dbReference type="EC" id="2.10.1.1"/>
    </reaction>
</comment>
<keyword evidence="9" id="KW-0479">Metal-binding</keyword>
<dbReference type="Pfam" id="PF03454">
    <property type="entry name" value="MoeA_C"/>
    <property type="match status" value="1"/>
</dbReference>
<dbReference type="InterPro" id="IPR036688">
    <property type="entry name" value="MoeA_C_domain_IV_sf"/>
</dbReference>
<dbReference type="GO" id="GO:0061599">
    <property type="term" value="F:molybdopterin molybdotransferase activity"/>
    <property type="evidence" value="ECO:0007669"/>
    <property type="project" value="UniProtKB-UniRule"/>
</dbReference>
<dbReference type="SUPFAM" id="SSF63867">
    <property type="entry name" value="MoeA C-terminal domain-like"/>
    <property type="match status" value="1"/>
</dbReference>
<dbReference type="Gene3D" id="2.170.190.11">
    <property type="entry name" value="Molybdopterin biosynthesis moea protein, domain 3"/>
    <property type="match status" value="1"/>
</dbReference>
<dbReference type="GO" id="GO:0005829">
    <property type="term" value="C:cytosol"/>
    <property type="evidence" value="ECO:0007669"/>
    <property type="project" value="TreeGrafter"/>
</dbReference>
<dbReference type="SUPFAM" id="SSF63882">
    <property type="entry name" value="MoeA N-terminal region -like"/>
    <property type="match status" value="1"/>
</dbReference>
<evidence type="ECO:0000256" key="6">
    <source>
        <dbReference type="ARBA" id="ARBA00022505"/>
    </source>
</evidence>
<dbReference type="InterPro" id="IPR005111">
    <property type="entry name" value="MoeA_C_domain_IV"/>
</dbReference>
<comment type="pathway">
    <text evidence="2 9">Cofactor biosynthesis; molybdopterin biosynthesis.</text>
</comment>
<dbReference type="SUPFAM" id="SSF53218">
    <property type="entry name" value="Molybdenum cofactor biosynthesis proteins"/>
    <property type="match status" value="1"/>
</dbReference>
<dbReference type="UniPathway" id="UPA00344"/>
<dbReference type="Proteomes" id="UP000466864">
    <property type="component" value="Unassembled WGS sequence"/>
</dbReference>
<dbReference type="InterPro" id="IPR001453">
    <property type="entry name" value="MoaB/Mog_dom"/>
</dbReference>
<reference evidence="11 12" key="1">
    <citation type="submission" date="2019-08" db="EMBL/GenBank/DDBJ databases">
        <title>In-depth cultivation of the pig gut microbiome towards novel bacterial diversity and tailored functional studies.</title>
        <authorList>
            <person name="Wylensek D."/>
            <person name="Hitch T.C.A."/>
            <person name="Clavel T."/>
        </authorList>
    </citation>
    <scope>NUCLEOTIDE SEQUENCE [LARGE SCALE GENOMIC DNA]</scope>
    <source>
        <strain evidence="11 12">Oil+RF-744-WCA-WT-13</strain>
    </source>
</reference>
<accession>A0A7X2TMT3</accession>
<dbReference type="PANTHER" id="PTHR10192:SF5">
    <property type="entry name" value="GEPHYRIN"/>
    <property type="match status" value="1"/>
</dbReference>
<dbReference type="Gene3D" id="3.90.105.10">
    <property type="entry name" value="Molybdopterin biosynthesis moea protein, domain 2"/>
    <property type="match status" value="1"/>
</dbReference>
<keyword evidence="7 9" id="KW-0501">Molybdenum cofactor biosynthesis</keyword>
<dbReference type="GO" id="GO:0006777">
    <property type="term" value="P:Mo-molybdopterin cofactor biosynthetic process"/>
    <property type="evidence" value="ECO:0007669"/>
    <property type="project" value="UniProtKB-UniRule"/>
</dbReference>
<dbReference type="InterPro" id="IPR036425">
    <property type="entry name" value="MoaB/Mog-like_dom_sf"/>
</dbReference>
<feature type="domain" description="MoaB/Mog" evidence="10">
    <location>
        <begin position="221"/>
        <end position="359"/>
    </location>
</feature>
<evidence type="ECO:0000256" key="8">
    <source>
        <dbReference type="ARBA" id="ARBA00047317"/>
    </source>
</evidence>
<dbReference type="EMBL" id="VUMV01000002">
    <property type="protein sequence ID" value="MST81487.1"/>
    <property type="molecule type" value="Genomic_DNA"/>
</dbReference>
<evidence type="ECO:0000313" key="11">
    <source>
        <dbReference type="EMBL" id="MST81487.1"/>
    </source>
</evidence>
<dbReference type="Gene3D" id="2.40.340.10">
    <property type="entry name" value="MoeA, C-terminal, domain IV"/>
    <property type="match status" value="1"/>
</dbReference>
<dbReference type="NCBIfam" id="NF045515">
    <property type="entry name" value="Glp_gephyrin"/>
    <property type="match status" value="1"/>
</dbReference>
<keyword evidence="9" id="KW-0460">Magnesium</keyword>
<proteinExistence type="inferred from homology"/>
<dbReference type="SMART" id="SM00852">
    <property type="entry name" value="MoCF_biosynth"/>
    <property type="match status" value="1"/>
</dbReference>
<evidence type="ECO:0000256" key="7">
    <source>
        <dbReference type="ARBA" id="ARBA00023150"/>
    </source>
</evidence>
<dbReference type="CDD" id="cd00887">
    <property type="entry name" value="MoeA"/>
    <property type="match status" value="1"/>
</dbReference>
<protein>
    <recommendedName>
        <fullName evidence="5 9">Molybdopterin molybdenumtransferase</fullName>
        <ecNumber evidence="4 9">2.10.1.1</ecNumber>
    </recommendedName>
</protein>
<evidence type="ECO:0000259" key="10">
    <source>
        <dbReference type="SMART" id="SM00852"/>
    </source>
</evidence>
<name>A0A7X2TMT3_9FIRM</name>
<comment type="caution">
    <text evidence="11">The sequence shown here is derived from an EMBL/GenBank/DDBJ whole genome shotgun (WGS) entry which is preliminary data.</text>
</comment>
<evidence type="ECO:0000256" key="5">
    <source>
        <dbReference type="ARBA" id="ARBA00021108"/>
    </source>
</evidence>
<keyword evidence="6 9" id="KW-0500">Molybdenum</keyword>
<evidence type="ECO:0000256" key="3">
    <source>
        <dbReference type="ARBA" id="ARBA00010763"/>
    </source>
</evidence>
<dbReference type="Pfam" id="PF00994">
    <property type="entry name" value="MoCF_biosynth"/>
    <property type="match status" value="1"/>
</dbReference>
<comment type="cofactor">
    <cofactor evidence="9">
        <name>Mg(2+)</name>
        <dbReference type="ChEBI" id="CHEBI:18420"/>
    </cofactor>
</comment>
<evidence type="ECO:0000313" key="12">
    <source>
        <dbReference type="Proteomes" id="UP000466864"/>
    </source>
</evidence>
<dbReference type="NCBIfam" id="TIGR00177">
    <property type="entry name" value="molyb_syn"/>
    <property type="match status" value="1"/>
</dbReference>
<evidence type="ECO:0000256" key="2">
    <source>
        <dbReference type="ARBA" id="ARBA00005046"/>
    </source>
</evidence>
<gene>
    <name evidence="11" type="ORF">FYJ60_04065</name>
</gene>
<comment type="similarity">
    <text evidence="3 9">Belongs to the MoeA family.</text>
</comment>
<comment type="function">
    <text evidence="1 9">Catalyzes the insertion of molybdate into adenylated molybdopterin with the concomitant release of AMP.</text>
</comment>
<evidence type="ECO:0000256" key="9">
    <source>
        <dbReference type="RuleBase" id="RU365090"/>
    </source>
</evidence>
<dbReference type="InterPro" id="IPR036135">
    <property type="entry name" value="MoeA_linker/N_sf"/>
</dbReference>
<keyword evidence="12" id="KW-1185">Reference proteome</keyword>
<keyword evidence="9 11" id="KW-0808">Transferase</keyword>
<dbReference type="InterPro" id="IPR038987">
    <property type="entry name" value="MoeA-like"/>
</dbReference>
<sequence>MPELEKAFVCLPRMENAQGAGIRSQQVSMEGYLWGVGMNTEPLELEMAVRLLREHVKRMTETEEVVLEKADRRVLAEDICAERDQPPFPRSPLDGYALRSEDIRGADREHPVELRVLTEVDAGHCAELEVTPGTAVRIMTGAPIPEGADAVLRQEDSDYGEDTVLVYHSLRPWQNYCFQGEDYKAGSCLMKAGLQLHAVEIGILSGLGRKTVRVYRKPRLLLMSTGDELAEPGTPLRKGQIYDSNLHMLCAQCRIWDVDIAGRKLVQDHAEEAAEYLRENVGQADLILTTGGVSVGKKDIMHEVYRLLGVERIFWKVRIKPGMPTLAGMYEGREIISLSGNPYGAAANMNLLVKPVLEKMTGRRELGTEYREAVLENGYPKKSPTRRFVRAFYADGKVRIAQGSNDSGILSNMAGCNCMVEFPSGSQEAEAGDQVRVCML</sequence>
<dbReference type="GO" id="GO:0046872">
    <property type="term" value="F:metal ion binding"/>
    <property type="evidence" value="ECO:0007669"/>
    <property type="project" value="UniProtKB-UniRule"/>
</dbReference>
<dbReference type="Gene3D" id="3.40.980.10">
    <property type="entry name" value="MoaB/Mog-like domain"/>
    <property type="match status" value="1"/>
</dbReference>
<dbReference type="InterPro" id="IPR005110">
    <property type="entry name" value="MoeA_linker/N"/>
</dbReference>